<feature type="domain" description="PilY1 beta-propeller" evidence="8">
    <location>
        <begin position="657"/>
        <end position="907"/>
    </location>
</feature>
<feature type="chain" id="PRO_5004128679" evidence="7">
    <location>
        <begin position="31"/>
        <end position="1136"/>
    </location>
</feature>
<dbReference type="GO" id="GO:0046872">
    <property type="term" value="F:metal ion binding"/>
    <property type="evidence" value="ECO:0007669"/>
    <property type="project" value="UniProtKB-KW"/>
</dbReference>
<sequence length="1136" mass="122098">MASACRRRKLAAWLLNSLFACVVLSQAAGAATVEIADAPIPTGGTIEVKPNVMFVLDDSGSMAWDYMPDTVETFPFGTYGWASAACNGVYYNPEVTYVLPVKADGSSYPAPSFNAAPQDGFNPNSAKVDLAVNFSPYETRCVTNPAECRSHREHAYYFNYTKPNKGPEPLEYAYSSDGTVQKKAGIYQYCKLEVGDNKAKGIFSAKVAVPADKQQNFAIWYSFYRTRINAMKSAAGRAIGQLRNPDGLRMGFSTHSDTGLSANAEFQPIGDFCVSGGAKCAPTDQRDKFFEKLYGTSVAGGTPLRSAMAKIGRMYAGYGGSGRLSQADDPVLYSCQQNFLIMATDGAWNNDANASFGIRSGDTVGDRDGGTTPRPMYDASGAANTLADIAMYYNETDLRDSTLGNCSGRLADEDVCTNDVAAGGPGGRSTQHMVSFTLGFGIDGSLKYAENYETASLDYRAILGGSKNWPNPRPDRPNDVDYNLFRIDDLWHAAVNGRGTYFSAKTPDALVSGLVRALNSAAARFGAGSGAATSSLEPVAGDNYAFVASYRTQYWEGDLQAREINVSTGRIAAEADRAWSAQAKLDEQAAGTGWSARNIYMKSGTSLVAFNSTNLRALHSLPVELTNDVIDFIRGDSSKEDQTGNTTRTLRDRTHVLGDIVSSHPVYVRRPPYKYSDSGYADFAADKTARAGIVLVGANDGMLHAFDADTGAERWAYVPAAVIPNLHKLANKDYGNTAVVPHQYYVDGSITVGDICVANDCSDAGSSDWRTIAVVGLGKGGQAYFALDITDTTAPKVLWEFDSKSDTDLGLSFGNPIITKRAGQWVVLFASGYNNESPGDGMGRLYVLNAHTGVKLSEIVADTGTDPARSGIAKISNWVDELRLDDTTRYVYAGDLSGRLWRFDLTAESAIELASFGSTQPITTRPELAEVKAEDGTRKRVIFVGTGKYLGQGDLSDASLQSIYAVRDPLGATGWGEFRSAAGVVEQVITADGTRRSITNNALDWTTGPGWFVDLDAASGERINVDFKIVSGVLTVVTNVPERKACTVGGSSYLYFFDYRTGSSVQTVQDSKVGEFLTQALAVGLSVIRVDGKEVAIINTSDNRQITVPVPPASSSGDFRRVMWRELVTEHPGGAQ</sequence>
<dbReference type="InterPro" id="IPR015943">
    <property type="entry name" value="WD40/YVTN_repeat-like_dom_sf"/>
</dbReference>
<dbReference type="GO" id="GO:0009289">
    <property type="term" value="C:pilus"/>
    <property type="evidence" value="ECO:0007669"/>
    <property type="project" value="UniProtKB-SubCell"/>
</dbReference>
<evidence type="ECO:0000256" key="1">
    <source>
        <dbReference type="ARBA" id="ARBA00004561"/>
    </source>
</evidence>
<protein>
    <submittedName>
        <fullName evidence="9">Tfp pilus assembly protein, tip-associated adhesin PilY1</fullName>
    </submittedName>
</protein>
<dbReference type="Gene3D" id="2.130.10.10">
    <property type="entry name" value="YVTN repeat-like/Quinoprotein amine dehydrogenase"/>
    <property type="match status" value="1"/>
</dbReference>
<dbReference type="InterPro" id="IPR011047">
    <property type="entry name" value="Quinoprotein_ADH-like_sf"/>
</dbReference>
<evidence type="ECO:0000313" key="10">
    <source>
        <dbReference type="Proteomes" id="UP000013047"/>
    </source>
</evidence>
<keyword evidence="5" id="KW-0106">Calcium</keyword>
<feature type="signal peptide" evidence="7">
    <location>
        <begin position="1"/>
        <end position="30"/>
    </location>
</feature>
<keyword evidence="4" id="KW-0479">Metal-binding</keyword>
<dbReference type="AlphaFoldDB" id="N6YWL4"/>
<evidence type="ECO:0000259" key="8">
    <source>
        <dbReference type="Pfam" id="PF05567"/>
    </source>
</evidence>
<evidence type="ECO:0000256" key="4">
    <source>
        <dbReference type="ARBA" id="ARBA00022723"/>
    </source>
</evidence>
<accession>N6YWL4</accession>
<evidence type="ECO:0000313" key="9">
    <source>
        <dbReference type="EMBL" id="ENO98666.1"/>
    </source>
</evidence>
<dbReference type="SMART" id="SM00564">
    <property type="entry name" value="PQQ"/>
    <property type="match status" value="1"/>
</dbReference>
<gene>
    <name evidence="9" type="ORF">C667_02613</name>
</gene>
<name>N6YWL4_9RHOO</name>
<keyword evidence="7" id="KW-0732">Signal</keyword>
<keyword evidence="10" id="KW-1185">Reference proteome</keyword>
<proteinExistence type="inferred from homology"/>
<comment type="subcellular location">
    <subcellularLocation>
        <location evidence="1">Fimbrium</location>
    </subcellularLocation>
</comment>
<comment type="similarity">
    <text evidence="2">Belongs to the PilY1 family.</text>
</comment>
<dbReference type="SUPFAM" id="SSF50998">
    <property type="entry name" value="Quinoprotein alcohol dehydrogenase-like"/>
    <property type="match status" value="1"/>
</dbReference>
<dbReference type="Proteomes" id="UP000013047">
    <property type="component" value="Unassembled WGS sequence"/>
</dbReference>
<evidence type="ECO:0000256" key="6">
    <source>
        <dbReference type="ARBA" id="ARBA00023263"/>
    </source>
</evidence>
<keyword evidence="3" id="KW-1029">Fimbrium biogenesis</keyword>
<evidence type="ECO:0000256" key="7">
    <source>
        <dbReference type="SAM" id="SignalP"/>
    </source>
</evidence>
<dbReference type="InterPro" id="IPR018391">
    <property type="entry name" value="PQQ_b-propeller_rpt"/>
</dbReference>
<dbReference type="InterPro" id="IPR008707">
    <property type="entry name" value="B-propeller_PilY1"/>
</dbReference>
<dbReference type="Pfam" id="PF05567">
    <property type="entry name" value="T4P_PilY1"/>
    <property type="match status" value="1"/>
</dbReference>
<evidence type="ECO:0000256" key="5">
    <source>
        <dbReference type="ARBA" id="ARBA00022837"/>
    </source>
</evidence>
<dbReference type="EMBL" id="AMXF01000007">
    <property type="protein sequence ID" value="ENO98666.1"/>
    <property type="molecule type" value="Genomic_DNA"/>
</dbReference>
<comment type="caution">
    <text evidence="9">The sequence shown here is derived from an EMBL/GenBank/DDBJ whole genome shotgun (WGS) entry which is preliminary data.</text>
</comment>
<keyword evidence="6" id="KW-0281">Fimbrium</keyword>
<reference evidence="9 10" key="1">
    <citation type="submission" date="2012-09" db="EMBL/GenBank/DDBJ databases">
        <title>Draft Genome Sequences of 6 Strains from Genus Thauera.</title>
        <authorList>
            <person name="Liu B."/>
            <person name="Shapleigh J.P."/>
            <person name="Frostegard A.H."/>
        </authorList>
    </citation>
    <scope>NUCLEOTIDE SEQUENCE [LARGE SCALE GENOMIC DNA]</scope>
    <source>
        <strain evidence="9 10">B4P</strain>
    </source>
</reference>
<organism evidence="9 10">
    <name type="scientific">Thauera phenylacetica B4P</name>
    <dbReference type="NCBI Taxonomy" id="1234382"/>
    <lineage>
        <taxon>Bacteria</taxon>
        <taxon>Pseudomonadati</taxon>
        <taxon>Pseudomonadota</taxon>
        <taxon>Betaproteobacteria</taxon>
        <taxon>Rhodocyclales</taxon>
        <taxon>Zoogloeaceae</taxon>
        <taxon>Thauera</taxon>
    </lineage>
</organism>
<dbReference type="PROSITE" id="PS51257">
    <property type="entry name" value="PROKAR_LIPOPROTEIN"/>
    <property type="match status" value="1"/>
</dbReference>
<evidence type="ECO:0000256" key="3">
    <source>
        <dbReference type="ARBA" id="ARBA00022558"/>
    </source>
</evidence>
<evidence type="ECO:0000256" key="2">
    <source>
        <dbReference type="ARBA" id="ARBA00008387"/>
    </source>
</evidence>